<dbReference type="Proteomes" id="UP000664349">
    <property type="component" value="Unassembled WGS sequence"/>
</dbReference>
<name>A0ABS3GHE7_9NEIS</name>
<proteinExistence type="predicted"/>
<organism evidence="1 2">
    <name type="scientific">Chromobacterium haemolyticum</name>
    <dbReference type="NCBI Taxonomy" id="394935"/>
    <lineage>
        <taxon>Bacteria</taxon>
        <taxon>Pseudomonadati</taxon>
        <taxon>Pseudomonadota</taxon>
        <taxon>Betaproteobacteria</taxon>
        <taxon>Neisseriales</taxon>
        <taxon>Chromobacteriaceae</taxon>
        <taxon>Chromobacterium</taxon>
    </lineage>
</organism>
<protein>
    <submittedName>
        <fullName evidence="1">Uncharacterized protein</fullName>
    </submittedName>
</protein>
<accession>A0ABS3GHE7</accession>
<dbReference type="EMBL" id="JAFLRD010000002">
    <property type="protein sequence ID" value="MBO0414467.1"/>
    <property type="molecule type" value="Genomic_DNA"/>
</dbReference>
<comment type="caution">
    <text evidence="1">The sequence shown here is derived from an EMBL/GenBank/DDBJ whole genome shotgun (WGS) entry which is preliminary data.</text>
</comment>
<dbReference type="Pfam" id="PF19455">
    <property type="entry name" value="DUF5993"/>
    <property type="match status" value="1"/>
</dbReference>
<sequence>MDTLLFLLLAASLLALILRKRQWAYACWGLAFALTLYWFKFHATSTLPISL</sequence>
<reference evidence="1 2" key="1">
    <citation type="submission" date="2021-03" db="EMBL/GenBank/DDBJ databases">
        <title>First Case of infection caused by Chromobacterium haemolyticum derived from water in China.</title>
        <authorList>
            <person name="Chen J."/>
            <person name="Liu C."/>
        </authorList>
    </citation>
    <scope>NUCLEOTIDE SEQUENCE [LARGE SCALE GENOMIC DNA]</scope>
    <source>
        <strain evidence="1 2">WJ-5</strain>
    </source>
</reference>
<keyword evidence="2" id="KW-1185">Reference proteome</keyword>
<dbReference type="InterPro" id="IPR046035">
    <property type="entry name" value="DUF5993"/>
</dbReference>
<evidence type="ECO:0000313" key="1">
    <source>
        <dbReference type="EMBL" id="MBO0414467.1"/>
    </source>
</evidence>
<dbReference type="RefSeq" id="WP_019103097.1">
    <property type="nucleotide sequence ID" value="NZ_AP019312.1"/>
</dbReference>
<evidence type="ECO:0000313" key="2">
    <source>
        <dbReference type="Proteomes" id="UP000664349"/>
    </source>
</evidence>
<dbReference type="GeneID" id="58559580"/>
<gene>
    <name evidence="1" type="ORF">J1C50_03005</name>
</gene>